<dbReference type="PROSITE" id="PS50865">
    <property type="entry name" value="ZF_MYND_2"/>
    <property type="match status" value="1"/>
</dbReference>
<evidence type="ECO:0000256" key="4">
    <source>
        <dbReference type="PROSITE-ProRule" id="PRU00134"/>
    </source>
</evidence>
<dbReference type="AlphaFoldDB" id="A0A8K0RFX9"/>
<keyword evidence="1" id="KW-0479">Metal-binding</keyword>
<evidence type="ECO:0000256" key="2">
    <source>
        <dbReference type="ARBA" id="ARBA00022771"/>
    </source>
</evidence>
<keyword evidence="3" id="KW-0862">Zinc</keyword>
<comment type="caution">
    <text evidence="6">The sequence shown here is derived from an EMBL/GenBank/DDBJ whole genome shotgun (WGS) entry which is preliminary data.</text>
</comment>
<keyword evidence="2 4" id="KW-0863">Zinc-finger</keyword>
<evidence type="ECO:0000256" key="1">
    <source>
        <dbReference type="ARBA" id="ARBA00022723"/>
    </source>
</evidence>
<dbReference type="Proteomes" id="UP000813461">
    <property type="component" value="Unassembled WGS sequence"/>
</dbReference>
<dbReference type="SUPFAM" id="SSF144232">
    <property type="entry name" value="HIT/MYND zinc finger-like"/>
    <property type="match status" value="1"/>
</dbReference>
<dbReference type="InterPro" id="IPR002893">
    <property type="entry name" value="Znf_MYND"/>
</dbReference>
<name>A0A8K0RFX9_9PLEO</name>
<organism evidence="6 7">
    <name type="scientific">Paraphoma chrysanthemicola</name>
    <dbReference type="NCBI Taxonomy" id="798071"/>
    <lineage>
        <taxon>Eukaryota</taxon>
        <taxon>Fungi</taxon>
        <taxon>Dikarya</taxon>
        <taxon>Ascomycota</taxon>
        <taxon>Pezizomycotina</taxon>
        <taxon>Dothideomycetes</taxon>
        <taxon>Pleosporomycetidae</taxon>
        <taxon>Pleosporales</taxon>
        <taxon>Pleosporineae</taxon>
        <taxon>Phaeosphaeriaceae</taxon>
        <taxon>Paraphoma</taxon>
    </lineage>
</organism>
<feature type="domain" description="MYND-type" evidence="5">
    <location>
        <begin position="10"/>
        <end position="53"/>
    </location>
</feature>
<dbReference type="EMBL" id="JAGMVJ010000003">
    <property type="protein sequence ID" value="KAH7091933.1"/>
    <property type="molecule type" value="Genomic_DNA"/>
</dbReference>
<dbReference type="Pfam" id="PF01753">
    <property type="entry name" value="zf-MYND"/>
    <property type="match status" value="1"/>
</dbReference>
<evidence type="ECO:0000313" key="6">
    <source>
        <dbReference type="EMBL" id="KAH7091933.1"/>
    </source>
</evidence>
<keyword evidence="7" id="KW-1185">Reference proteome</keyword>
<accession>A0A8K0RFX9</accession>
<gene>
    <name evidence="6" type="ORF">FB567DRAFT_435092</name>
</gene>
<dbReference type="PROSITE" id="PS01360">
    <property type="entry name" value="ZF_MYND_1"/>
    <property type="match status" value="1"/>
</dbReference>
<dbReference type="OrthoDB" id="437457at2759"/>
<sequence length="231" mass="25739">MSSVESAINCTSCGRKPNPSETVFQHCSACKTAYYCSTDCQRRDWKGSHKQQCKVNLLTKEAQAIAAQHTGDTVTGIRLACTKEPGGFWEVEVPSKHSIFDNALLEVPALLGIPLVIHRVGTQSNNRVDLDCPIATWLNIKYADGFAPMEWQSHVGTCLVARKDKKPLSQEHMDAVHMYISRLLDMFGDGAKYAQKGITRTAFEKWFEGYKREQVGNGHANWEKVGSVFDA</sequence>
<reference evidence="6" key="1">
    <citation type="journal article" date="2021" name="Nat. Commun.">
        <title>Genetic determinants of endophytism in the Arabidopsis root mycobiome.</title>
        <authorList>
            <person name="Mesny F."/>
            <person name="Miyauchi S."/>
            <person name="Thiergart T."/>
            <person name="Pickel B."/>
            <person name="Atanasova L."/>
            <person name="Karlsson M."/>
            <person name="Huettel B."/>
            <person name="Barry K.W."/>
            <person name="Haridas S."/>
            <person name="Chen C."/>
            <person name="Bauer D."/>
            <person name="Andreopoulos W."/>
            <person name="Pangilinan J."/>
            <person name="LaButti K."/>
            <person name="Riley R."/>
            <person name="Lipzen A."/>
            <person name="Clum A."/>
            <person name="Drula E."/>
            <person name="Henrissat B."/>
            <person name="Kohler A."/>
            <person name="Grigoriev I.V."/>
            <person name="Martin F.M."/>
            <person name="Hacquard S."/>
        </authorList>
    </citation>
    <scope>NUCLEOTIDE SEQUENCE</scope>
    <source>
        <strain evidence="6">MPI-SDFR-AT-0120</strain>
    </source>
</reference>
<evidence type="ECO:0000256" key="3">
    <source>
        <dbReference type="ARBA" id="ARBA00022833"/>
    </source>
</evidence>
<protein>
    <recommendedName>
        <fullName evidence="5">MYND-type domain-containing protein</fullName>
    </recommendedName>
</protein>
<dbReference type="GO" id="GO:0008270">
    <property type="term" value="F:zinc ion binding"/>
    <property type="evidence" value="ECO:0007669"/>
    <property type="project" value="UniProtKB-KW"/>
</dbReference>
<proteinExistence type="predicted"/>
<evidence type="ECO:0000259" key="5">
    <source>
        <dbReference type="PROSITE" id="PS50865"/>
    </source>
</evidence>
<evidence type="ECO:0000313" key="7">
    <source>
        <dbReference type="Proteomes" id="UP000813461"/>
    </source>
</evidence>
<dbReference type="Gene3D" id="6.10.140.2220">
    <property type="match status" value="1"/>
</dbReference>